<dbReference type="EMBL" id="JAYMYR010000010">
    <property type="protein sequence ID" value="KAK7334998.1"/>
    <property type="molecule type" value="Genomic_DNA"/>
</dbReference>
<dbReference type="AlphaFoldDB" id="A0AAN9QKT4"/>
<dbReference type="PANTHER" id="PTHR13148:SF0">
    <property type="entry name" value="POST-GPI ATTACHMENT TO PROTEINS FACTOR 3"/>
    <property type="match status" value="1"/>
</dbReference>
<feature type="transmembrane region" description="Helical" evidence="7">
    <location>
        <begin position="197"/>
        <end position="220"/>
    </location>
</feature>
<dbReference type="GO" id="GO:0016788">
    <property type="term" value="F:hydrolase activity, acting on ester bonds"/>
    <property type="evidence" value="ECO:0007669"/>
    <property type="project" value="TreeGrafter"/>
</dbReference>
<evidence type="ECO:0000256" key="7">
    <source>
        <dbReference type="RuleBase" id="RU365066"/>
    </source>
</evidence>
<dbReference type="InterPro" id="IPR007217">
    <property type="entry name" value="Per1-like"/>
</dbReference>
<dbReference type="Proteomes" id="UP001374584">
    <property type="component" value="Unassembled WGS sequence"/>
</dbReference>
<keyword evidence="5 7" id="KW-1133">Transmembrane helix</keyword>
<keyword evidence="9" id="KW-1185">Reference proteome</keyword>
<gene>
    <name evidence="8" type="ORF">VNO80_26767</name>
</gene>
<dbReference type="GO" id="GO:0000139">
    <property type="term" value="C:Golgi membrane"/>
    <property type="evidence" value="ECO:0007669"/>
    <property type="project" value="UniProtKB-SubCell"/>
</dbReference>
<feature type="transmembrane region" description="Helical" evidence="7">
    <location>
        <begin position="262"/>
        <end position="282"/>
    </location>
</feature>
<feature type="transmembrane region" description="Helical" evidence="7">
    <location>
        <begin position="232"/>
        <end position="250"/>
    </location>
</feature>
<accession>A0AAN9QKT4</accession>
<keyword evidence="7" id="KW-0333">Golgi apparatus</keyword>
<dbReference type="PANTHER" id="PTHR13148">
    <property type="entry name" value="PER1-RELATED"/>
    <property type="match status" value="1"/>
</dbReference>
<feature type="transmembrane region" description="Helical" evidence="7">
    <location>
        <begin position="163"/>
        <end position="185"/>
    </location>
</feature>
<protein>
    <recommendedName>
        <fullName evidence="7">Post-GPI attachment to proteins factor 3</fullName>
    </recommendedName>
</protein>
<evidence type="ECO:0000313" key="8">
    <source>
        <dbReference type="EMBL" id="KAK7334998.1"/>
    </source>
</evidence>
<evidence type="ECO:0000256" key="3">
    <source>
        <dbReference type="ARBA" id="ARBA00022692"/>
    </source>
</evidence>
<comment type="function">
    <text evidence="7">Involved in the lipid remodeling steps of GPI-anchor maturation.</text>
</comment>
<comment type="similarity">
    <text evidence="7">Belongs to the PGAP3 family.</text>
</comment>
<keyword evidence="6 7" id="KW-0472">Membrane</keyword>
<dbReference type="GO" id="GO:0006506">
    <property type="term" value="P:GPI anchor biosynthetic process"/>
    <property type="evidence" value="ECO:0007669"/>
    <property type="project" value="UniProtKB-KW"/>
</dbReference>
<organism evidence="8 9">
    <name type="scientific">Phaseolus coccineus</name>
    <name type="common">Scarlet runner bean</name>
    <name type="synonym">Phaseolus multiflorus</name>
    <dbReference type="NCBI Taxonomy" id="3886"/>
    <lineage>
        <taxon>Eukaryota</taxon>
        <taxon>Viridiplantae</taxon>
        <taxon>Streptophyta</taxon>
        <taxon>Embryophyta</taxon>
        <taxon>Tracheophyta</taxon>
        <taxon>Spermatophyta</taxon>
        <taxon>Magnoliopsida</taxon>
        <taxon>eudicotyledons</taxon>
        <taxon>Gunneridae</taxon>
        <taxon>Pentapetalae</taxon>
        <taxon>rosids</taxon>
        <taxon>fabids</taxon>
        <taxon>Fabales</taxon>
        <taxon>Fabaceae</taxon>
        <taxon>Papilionoideae</taxon>
        <taxon>50 kb inversion clade</taxon>
        <taxon>NPAAA clade</taxon>
        <taxon>indigoferoid/millettioid clade</taxon>
        <taxon>Phaseoleae</taxon>
        <taxon>Phaseolus</taxon>
    </lineage>
</organism>
<comment type="caution">
    <text evidence="7">Lacks conserved residue(s) required for the propagation of feature annotation.</text>
</comment>
<evidence type="ECO:0000256" key="1">
    <source>
        <dbReference type="ARBA" id="ARBA00004127"/>
    </source>
</evidence>
<sequence>MFSMFTKRNLIRSSDRQPSFITFLSTKAGLMFRRTSIKMLNCYVIAFILVFSPFIAISNASAGDADPRYRNCVEQCEGSGCIGKRYFPNCKISADEVPVIGPPWGMVEPLYARWKKGHCKSNCQYYCMINREKERELLNKDPEKYHGKWPFKRIYGIQDPASMVFSSLNLVMHFHGWMSFFTLIYNKLPLKARKRPYYEYASLWHIYGLLSLNSWFWSAIFHCRYCELIEKLDYFSAVALLGYSLILAILRSFNVKDEATRVMIPAPLISFVATHIMYLNFFKLDHEWSLKVCLAMTVAQLATWAIWGGVSHHPSRWKLRFVVLISGLAMCLQIYDFPPYEGILDAQALRHAITVPLTYLWWSFIRDDATFLTTERLKNSKKSK</sequence>
<feature type="transmembrane region" description="Helical" evidence="7">
    <location>
        <begin position="288"/>
        <end position="307"/>
    </location>
</feature>
<dbReference type="Pfam" id="PF04080">
    <property type="entry name" value="Per1"/>
    <property type="match status" value="1"/>
</dbReference>
<evidence type="ECO:0000256" key="4">
    <source>
        <dbReference type="ARBA" id="ARBA00022729"/>
    </source>
</evidence>
<evidence type="ECO:0000256" key="6">
    <source>
        <dbReference type="ARBA" id="ARBA00023136"/>
    </source>
</evidence>
<evidence type="ECO:0000256" key="5">
    <source>
        <dbReference type="ARBA" id="ARBA00022989"/>
    </source>
</evidence>
<reference evidence="8 9" key="1">
    <citation type="submission" date="2024-01" db="EMBL/GenBank/DDBJ databases">
        <title>The genomes of 5 underutilized Papilionoideae crops provide insights into root nodulation and disease resistanc.</title>
        <authorList>
            <person name="Jiang F."/>
        </authorList>
    </citation>
    <scope>NUCLEOTIDE SEQUENCE [LARGE SCALE GENOMIC DNA]</scope>
    <source>
        <strain evidence="8">JINMINGXINNONG_FW02</strain>
        <tissue evidence="8">Leaves</tissue>
    </source>
</reference>
<keyword evidence="4" id="KW-0732">Signal</keyword>
<keyword evidence="2 7" id="KW-0337">GPI-anchor biosynthesis</keyword>
<proteinExistence type="inferred from homology"/>
<name>A0AAN9QKT4_PHACN</name>
<keyword evidence="3 7" id="KW-0812">Transmembrane</keyword>
<evidence type="ECO:0000256" key="2">
    <source>
        <dbReference type="ARBA" id="ARBA00022502"/>
    </source>
</evidence>
<dbReference type="GO" id="GO:0005789">
    <property type="term" value="C:endoplasmic reticulum membrane"/>
    <property type="evidence" value="ECO:0007669"/>
    <property type="project" value="TreeGrafter"/>
</dbReference>
<comment type="caution">
    <text evidence="8">The sequence shown here is derived from an EMBL/GenBank/DDBJ whole genome shotgun (WGS) entry which is preliminary data.</text>
</comment>
<evidence type="ECO:0000313" key="9">
    <source>
        <dbReference type="Proteomes" id="UP001374584"/>
    </source>
</evidence>
<comment type="subcellular location">
    <subcellularLocation>
        <location evidence="1">Endomembrane system</location>
        <topology evidence="1">Multi-pass membrane protein</topology>
    </subcellularLocation>
    <subcellularLocation>
        <location evidence="7">Golgi apparatus membrane</location>
        <topology evidence="7">Multi-pass membrane protein</topology>
    </subcellularLocation>
</comment>